<dbReference type="EMBL" id="SIPC01000001">
    <property type="protein sequence ID" value="TAX72955.1"/>
    <property type="molecule type" value="Genomic_DNA"/>
</dbReference>
<reference evidence="1 2" key="1">
    <citation type="submission" date="2019-02" db="EMBL/GenBank/DDBJ databases">
        <title>The genomic architecture of introgression among sibling species of bacteria.</title>
        <authorList>
            <person name="Cavassim M.I.A."/>
            <person name="Moeskjaer S."/>
            <person name="Moslemi C."/>
            <person name="Fields B."/>
            <person name="Bachmann A."/>
            <person name="Vilhjalmsson B."/>
            <person name="Schierup M.H."/>
            <person name="Young J.P.W."/>
            <person name="Andersen S.U."/>
        </authorList>
    </citation>
    <scope>NUCLEOTIDE SEQUENCE [LARGE SCALE GENOMIC DNA]</scope>
    <source>
        <strain evidence="1 2">SM145A</strain>
    </source>
</reference>
<organism evidence="1 2">
    <name type="scientific">Rhizobium leguminosarum</name>
    <dbReference type="NCBI Taxonomy" id="384"/>
    <lineage>
        <taxon>Bacteria</taxon>
        <taxon>Pseudomonadati</taxon>
        <taxon>Pseudomonadota</taxon>
        <taxon>Alphaproteobacteria</taxon>
        <taxon>Hyphomicrobiales</taxon>
        <taxon>Rhizobiaceae</taxon>
        <taxon>Rhizobium/Agrobacterium group</taxon>
        <taxon>Rhizobium</taxon>
    </lineage>
</organism>
<protein>
    <submittedName>
        <fullName evidence="1">PglZ domain-containing protein</fullName>
    </submittedName>
</protein>
<dbReference type="Proteomes" id="UP000293652">
    <property type="component" value="Unassembled WGS sequence"/>
</dbReference>
<evidence type="ECO:0000313" key="2">
    <source>
        <dbReference type="Proteomes" id="UP000293652"/>
    </source>
</evidence>
<dbReference type="Pfam" id="PF08665">
    <property type="entry name" value="PglZ"/>
    <property type="match status" value="1"/>
</dbReference>
<name>A0A4Q8Y573_RHILE</name>
<gene>
    <name evidence="1" type="ORF">ELI03_14930</name>
</gene>
<comment type="caution">
    <text evidence="1">The sequence shown here is derived from an EMBL/GenBank/DDBJ whole genome shotgun (WGS) entry which is preliminary data.</text>
</comment>
<accession>A0A4Q8Y573</accession>
<proteinExistence type="predicted"/>
<evidence type="ECO:0000313" key="1">
    <source>
        <dbReference type="EMBL" id="TAX72955.1"/>
    </source>
</evidence>
<dbReference type="RefSeq" id="WP_130750051.1">
    <property type="nucleotide sequence ID" value="NZ_SIPC01000001.1"/>
</dbReference>
<dbReference type="AlphaFoldDB" id="A0A4Q8Y573"/>
<sequence>MSISHFIKEQILLKRLRQAGCMVVYDPDHRYRDQCLSLASDRIVVVDVSESGIEAREAALSTLLELGKQEPAIDGLLIYVPARKPDTHEAMQMDPFSIYSTCGAVFPQDDGDEYLSLCLRARPDHTTEIRKAFAAAPAGPAFSVIDAIGGGASWPHLRSALGVESGREILTVLLVPSDKQSAELNRQEGWSDEAREFLRATLSMTVKTRSKTWSALADELWRFVLFSEFAFDLPRALPGAIKDVPHAPVEARPVIDDVCERLRNDPLWRSTYIDRAETIEKELDLPKQCASIEDLGERDTFPFEERTYLSVAIKGITAGDIDAARTVLARHKHSVWLGKGESQAQWELVRSSLNLIEACEDYERQLLDRARTQSDLIDFYVTTLREVDRLQREFEQAVGEFVDPQDMMHEVIHQSRQRYRRLAEKVQTIFMKHLASSGWPPAERLANAETFDRFVGSRLKDSGRRVAYILVDALRYELGVALEKMLAEDGPVELSAAFAQLPTITPVGMASLLPDARSQLTLTTETGTLVPKLDGIALANVNARMDVLRRKFGDRFSEMTLADFVRGKAKIPVTVDLLVLRSTEIDSQLENNPETTLGLIPSTLKFVRNALHKLKGMGFNDAVIVTDHGFFLNAQADHGDVCAKPAGNWVVNAHDRMLLGTGNEDSNNLVVSAERIGIRSDVPQVALPRSMAPYSSGHLYFHGGASLAEAVVPVLVARLDSGAQAVVSHSSVELRYRNGATRITTRVPVIEVALHSDDMFSRDVSVEILLEAQDAKGQVVGEPRPSADVNPATRTISLYPGERKQIALGMDREFEGKFVVKALNPTTLASFFTLTLETDYTV</sequence>